<reference evidence="1 2" key="1">
    <citation type="journal article" date="2019" name="Genome Biol. Evol.">
        <title>Insights into the evolution of the New World diploid cottons (Gossypium, subgenus Houzingenia) based on genome sequencing.</title>
        <authorList>
            <person name="Grover C.E."/>
            <person name="Arick M.A. 2nd"/>
            <person name="Thrash A."/>
            <person name="Conover J.L."/>
            <person name="Sanders W.S."/>
            <person name="Peterson D.G."/>
            <person name="Frelichowski J.E."/>
            <person name="Scheffler J.A."/>
            <person name="Scheffler B.E."/>
            <person name="Wendel J.F."/>
        </authorList>
    </citation>
    <scope>NUCLEOTIDE SEQUENCE [LARGE SCALE GENOMIC DNA]</scope>
    <source>
        <strain evidence="1">8</strain>
        <tissue evidence="1">Leaf</tissue>
    </source>
</reference>
<comment type="caution">
    <text evidence="1">The sequence shown here is derived from an EMBL/GenBank/DDBJ whole genome shotgun (WGS) entry which is preliminary data.</text>
</comment>
<evidence type="ECO:0000313" key="2">
    <source>
        <dbReference type="Proteomes" id="UP000593578"/>
    </source>
</evidence>
<dbReference type="EMBL" id="JABEZZ010000002">
    <property type="protein sequence ID" value="MBA0580213.1"/>
    <property type="molecule type" value="Genomic_DNA"/>
</dbReference>
<dbReference type="Proteomes" id="UP000593578">
    <property type="component" value="Unassembled WGS sequence"/>
</dbReference>
<organism evidence="1 2">
    <name type="scientific">Gossypium raimondii</name>
    <name type="common">Peruvian cotton</name>
    <name type="synonym">Gossypium klotzschianum subsp. raimondii</name>
    <dbReference type="NCBI Taxonomy" id="29730"/>
    <lineage>
        <taxon>Eukaryota</taxon>
        <taxon>Viridiplantae</taxon>
        <taxon>Streptophyta</taxon>
        <taxon>Embryophyta</taxon>
        <taxon>Tracheophyta</taxon>
        <taxon>Spermatophyta</taxon>
        <taxon>Magnoliopsida</taxon>
        <taxon>eudicotyledons</taxon>
        <taxon>Gunneridae</taxon>
        <taxon>Pentapetalae</taxon>
        <taxon>rosids</taxon>
        <taxon>malvids</taxon>
        <taxon>Malvales</taxon>
        <taxon>Malvaceae</taxon>
        <taxon>Malvoideae</taxon>
        <taxon>Gossypium</taxon>
    </lineage>
</organism>
<sequence>NGIEAFENGDAILVSNGTGRLVKKVRHRSEEPLDLDDPVVNDRGMKVDSVGFQSISWKDKLLRGTIAKKVDAKKEDDFQLLKGDARTKIVDEGLYTKSLLKVIGSAIGLIAKIDQNTDNNSIGQFARFAAYIDLGNPFFSKVKIDGRIQYVEYESLPLVCFGCERKAEGSRFEMLSENHEGIEDSGSSDLNNNRGNLDSGTVIVGINELAKEKTVTQIKSKGFKKESNMSKDKWVVIENRLPANSNILKPNNKQGLNKRKNMVMKILSFKGDCGGEENLERTTNKKLKETVGEVFGQRPVVTPNNLSRNTDQGRILLSEGAPTSLLIS</sequence>
<proteinExistence type="predicted"/>
<evidence type="ECO:0008006" key="3">
    <source>
        <dbReference type="Google" id="ProtNLM"/>
    </source>
</evidence>
<feature type="non-terminal residue" evidence="1">
    <location>
        <position position="1"/>
    </location>
</feature>
<dbReference type="PANTHER" id="PTHR31286">
    <property type="entry name" value="GLYCINE-RICH CELL WALL STRUCTURAL PROTEIN 1.8-LIKE"/>
    <property type="match status" value="1"/>
</dbReference>
<gene>
    <name evidence="1" type="ORF">Gorai_022442</name>
</gene>
<accession>A0A7J8NTG3</accession>
<dbReference type="PANTHER" id="PTHR31286:SF99">
    <property type="entry name" value="DUF4283 DOMAIN-CONTAINING PROTEIN"/>
    <property type="match status" value="1"/>
</dbReference>
<protein>
    <recommendedName>
        <fullName evidence="3">DUF4283 domain-containing protein</fullName>
    </recommendedName>
</protein>
<dbReference type="AlphaFoldDB" id="A0A7J8NTG3"/>
<dbReference type="InterPro" id="IPR040256">
    <property type="entry name" value="At4g02000-like"/>
</dbReference>
<name>A0A7J8NTG3_GOSRA</name>
<evidence type="ECO:0000313" key="1">
    <source>
        <dbReference type="EMBL" id="MBA0580213.1"/>
    </source>
</evidence>